<evidence type="ECO:0000256" key="3">
    <source>
        <dbReference type="ARBA" id="ARBA00023242"/>
    </source>
</evidence>
<dbReference type="Gene3D" id="1.25.10.10">
    <property type="entry name" value="Leucine-rich Repeat Variant"/>
    <property type="match status" value="1"/>
</dbReference>
<dbReference type="GO" id="GO:0005847">
    <property type="term" value="C:mRNA cleavage and polyadenylation specificity factor complex"/>
    <property type="evidence" value="ECO:0007669"/>
    <property type="project" value="TreeGrafter"/>
</dbReference>
<dbReference type="InterPro" id="IPR021850">
    <property type="entry name" value="Symplekin/Pta1"/>
</dbReference>
<dbReference type="WBParaSite" id="nOo.2.0.1.t11496-RA">
    <property type="protein sequence ID" value="nOo.2.0.1.t11496-RA"/>
    <property type="gene ID" value="nOo.2.0.1.g11496"/>
</dbReference>
<dbReference type="Pfam" id="PF11935">
    <property type="entry name" value="SYMPK_PTA1_N"/>
    <property type="match status" value="1"/>
</dbReference>
<accession>A0A182ETL9</accession>
<name>A0A182ETL9_ONCOC</name>
<proteinExistence type="predicted"/>
<feature type="domain" description="Symplekin/Pta1 N-terminal" evidence="5">
    <location>
        <begin position="7"/>
        <end position="71"/>
    </location>
</feature>
<dbReference type="AlphaFoldDB" id="A0A182ETL9"/>
<dbReference type="PANTHER" id="PTHR15245:SF20">
    <property type="entry name" value="SYMPLEKIN"/>
    <property type="match status" value="1"/>
</dbReference>
<organism evidence="6">
    <name type="scientific">Onchocerca ochengi</name>
    <name type="common">Filarial nematode worm</name>
    <dbReference type="NCBI Taxonomy" id="42157"/>
    <lineage>
        <taxon>Eukaryota</taxon>
        <taxon>Metazoa</taxon>
        <taxon>Ecdysozoa</taxon>
        <taxon>Nematoda</taxon>
        <taxon>Chromadorea</taxon>
        <taxon>Rhabditida</taxon>
        <taxon>Spirurina</taxon>
        <taxon>Spiruromorpha</taxon>
        <taxon>Filarioidea</taxon>
        <taxon>Onchocercidae</taxon>
        <taxon>Onchocerca</taxon>
    </lineage>
</organism>
<dbReference type="GO" id="GO:0006397">
    <property type="term" value="P:mRNA processing"/>
    <property type="evidence" value="ECO:0007669"/>
    <property type="project" value="UniProtKB-KW"/>
</dbReference>
<evidence type="ECO:0000256" key="2">
    <source>
        <dbReference type="ARBA" id="ARBA00022664"/>
    </source>
</evidence>
<dbReference type="InterPro" id="IPR011989">
    <property type="entry name" value="ARM-like"/>
</dbReference>
<dbReference type="InterPro" id="IPR032460">
    <property type="entry name" value="Symplekin/Pta1_N"/>
</dbReference>
<evidence type="ECO:0000256" key="4">
    <source>
        <dbReference type="SAM" id="MobiDB-lite"/>
    </source>
</evidence>
<dbReference type="PANTHER" id="PTHR15245">
    <property type="entry name" value="SYMPLEKIN-RELATED"/>
    <property type="match status" value="1"/>
</dbReference>
<comment type="subcellular location">
    <subcellularLocation>
        <location evidence="1">Nucleus</location>
    </subcellularLocation>
</comment>
<protein>
    <submittedName>
        <fullName evidence="6">SYMPK_PTA1_N domain-containing protein</fullName>
    </submittedName>
</protein>
<feature type="compositionally biased region" description="Basic and acidic residues" evidence="4">
    <location>
        <begin position="74"/>
        <end position="84"/>
    </location>
</feature>
<evidence type="ECO:0000259" key="5">
    <source>
        <dbReference type="Pfam" id="PF11935"/>
    </source>
</evidence>
<sequence length="348" mass="39057">LEALHVNLPPTLATSQVKSVRKELKMHLLRLLRHSSSTPFHPRIMTLLTDLGAAQSEVLRALPSANEQRKKSHRNNENNDEPEVKRVKNVGEIPAAVEKEDDEEYGNEAGPSMSMEESQTQSAIDITAQFVYERLKPKLITDLVALPDEMPAAFQSSYTPIAAAGSESQILHLSRMIATQLTSTELGPGIEKIRAEKQQQSRQTARMEGTVIPPTSVHQFTAKQQNETQQSESVLPAALLTKTKQKIQFGLLSITKELDREQSLKLILFAFQRILANEKRAIQGGVGVAQQKLLVRLVTRLDHDSCAEFDDLLMNFIVQEQKSRTELALLWIAELYAQFQGYTVDNFY</sequence>
<reference evidence="6" key="1">
    <citation type="submission" date="2016-06" db="UniProtKB">
        <authorList>
            <consortium name="WormBaseParasite"/>
        </authorList>
    </citation>
    <scope>IDENTIFICATION</scope>
</reference>
<feature type="region of interest" description="Disordered" evidence="4">
    <location>
        <begin position="63"/>
        <end position="84"/>
    </location>
</feature>
<keyword evidence="2" id="KW-0507">mRNA processing</keyword>
<keyword evidence="3" id="KW-0539">Nucleus</keyword>
<evidence type="ECO:0000313" key="6">
    <source>
        <dbReference type="WBParaSite" id="nOo.2.0.1.t11496-RA"/>
    </source>
</evidence>
<evidence type="ECO:0000256" key="1">
    <source>
        <dbReference type="ARBA" id="ARBA00004123"/>
    </source>
</evidence>
<dbReference type="STRING" id="42157.A0A182ETL9"/>